<dbReference type="RefSeq" id="WP_377250638.1">
    <property type="nucleotide sequence ID" value="NZ_JBHLUH010000020.1"/>
</dbReference>
<organism evidence="1 2">
    <name type="scientific">Phytohabitans kaempferiae</name>
    <dbReference type="NCBI Taxonomy" id="1620943"/>
    <lineage>
        <taxon>Bacteria</taxon>
        <taxon>Bacillati</taxon>
        <taxon>Actinomycetota</taxon>
        <taxon>Actinomycetes</taxon>
        <taxon>Micromonosporales</taxon>
        <taxon>Micromonosporaceae</taxon>
    </lineage>
</organism>
<name>A0ABV6M2J2_9ACTN</name>
<dbReference type="EMBL" id="JBHLUH010000020">
    <property type="protein sequence ID" value="MFC0528719.1"/>
    <property type="molecule type" value="Genomic_DNA"/>
</dbReference>
<sequence length="45" mass="4912">MKFRTPVVVAAVVVAAAAIPQVRRGLARLLLLTTGTVVRDQRRLQ</sequence>
<evidence type="ECO:0008006" key="3">
    <source>
        <dbReference type="Google" id="ProtNLM"/>
    </source>
</evidence>
<comment type="caution">
    <text evidence="1">The sequence shown here is derived from an EMBL/GenBank/DDBJ whole genome shotgun (WGS) entry which is preliminary data.</text>
</comment>
<accession>A0ABV6M2J2</accession>
<reference evidence="1 2" key="1">
    <citation type="submission" date="2024-09" db="EMBL/GenBank/DDBJ databases">
        <authorList>
            <person name="Sun Q."/>
            <person name="Mori K."/>
        </authorList>
    </citation>
    <scope>NUCLEOTIDE SEQUENCE [LARGE SCALE GENOMIC DNA]</scope>
    <source>
        <strain evidence="1 2">TBRC 3947</strain>
    </source>
</reference>
<proteinExistence type="predicted"/>
<keyword evidence="2" id="KW-1185">Reference proteome</keyword>
<evidence type="ECO:0000313" key="2">
    <source>
        <dbReference type="Proteomes" id="UP001589867"/>
    </source>
</evidence>
<protein>
    <recommendedName>
        <fullName evidence="3">Secreted protein</fullName>
    </recommendedName>
</protein>
<evidence type="ECO:0000313" key="1">
    <source>
        <dbReference type="EMBL" id="MFC0528719.1"/>
    </source>
</evidence>
<gene>
    <name evidence="1" type="ORF">ACFFIA_13715</name>
</gene>
<dbReference type="Proteomes" id="UP001589867">
    <property type="component" value="Unassembled WGS sequence"/>
</dbReference>